<keyword evidence="2" id="KW-0624">Polysaccharide degradation</keyword>
<evidence type="ECO:0000256" key="2">
    <source>
        <dbReference type="ARBA" id="ARBA00022651"/>
    </source>
</evidence>
<comment type="similarity">
    <text evidence="1 6">Belongs to the glycosyl hydrolase 43 family.</text>
</comment>
<keyword evidence="4" id="KW-0119">Carbohydrate metabolism</keyword>
<dbReference type="SUPFAM" id="SSF75005">
    <property type="entry name" value="Arabinanase/levansucrase/invertase"/>
    <property type="match status" value="1"/>
</dbReference>
<dbReference type="InterPro" id="IPR008979">
    <property type="entry name" value="Galactose-bd-like_sf"/>
</dbReference>
<organism evidence="8 9">
    <name type="scientific">Belliella calami</name>
    <dbReference type="NCBI Taxonomy" id="2923436"/>
    <lineage>
        <taxon>Bacteria</taxon>
        <taxon>Pseudomonadati</taxon>
        <taxon>Bacteroidota</taxon>
        <taxon>Cytophagia</taxon>
        <taxon>Cytophagales</taxon>
        <taxon>Cyclobacteriaceae</taxon>
        <taxon>Belliella</taxon>
    </lineage>
</organism>
<dbReference type="InterPro" id="IPR052176">
    <property type="entry name" value="Glycosyl_Hydrlase_43_Enz"/>
</dbReference>
<dbReference type="SUPFAM" id="SSF49785">
    <property type="entry name" value="Galactose-binding domain-like"/>
    <property type="match status" value="1"/>
</dbReference>
<keyword evidence="5 6" id="KW-0326">Glycosidase</keyword>
<reference evidence="8" key="1">
    <citation type="submission" date="2022-03" db="EMBL/GenBank/DDBJ databases">
        <title>De novo assembled genomes of Belliella spp. (Cyclobacteriaceae) strains.</title>
        <authorList>
            <person name="Szabo A."/>
            <person name="Korponai K."/>
            <person name="Felfoldi T."/>
        </authorList>
    </citation>
    <scope>NUCLEOTIDE SEQUENCE</scope>
    <source>
        <strain evidence="8">DSM 107340</strain>
    </source>
</reference>
<dbReference type="Gene3D" id="2.115.10.20">
    <property type="entry name" value="Glycosyl hydrolase domain, family 43"/>
    <property type="match status" value="1"/>
</dbReference>
<keyword evidence="3 6" id="KW-0378">Hydrolase</keyword>
<comment type="caution">
    <text evidence="8">The sequence shown here is derived from an EMBL/GenBank/DDBJ whole genome shotgun (WGS) entry which is preliminary data.</text>
</comment>
<evidence type="ECO:0000313" key="9">
    <source>
        <dbReference type="Proteomes" id="UP001165488"/>
    </source>
</evidence>
<accession>A0ABS9UJ40</accession>
<keyword evidence="9" id="KW-1185">Reference proteome</keyword>
<dbReference type="Gene3D" id="2.60.120.260">
    <property type="entry name" value="Galactose-binding domain-like"/>
    <property type="match status" value="1"/>
</dbReference>
<evidence type="ECO:0000256" key="3">
    <source>
        <dbReference type="ARBA" id="ARBA00022801"/>
    </source>
</evidence>
<dbReference type="Pfam" id="PF03422">
    <property type="entry name" value="CBM_6"/>
    <property type="match status" value="1"/>
</dbReference>
<dbReference type="PANTHER" id="PTHR43772:SF2">
    <property type="entry name" value="PUTATIVE (AFU_ORTHOLOGUE AFUA_2G04480)-RELATED"/>
    <property type="match status" value="1"/>
</dbReference>
<dbReference type="PROSITE" id="PS51175">
    <property type="entry name" value="CBM6"/>
    <property type="match status" value="1"/>
</dbReference>
<evidence type="ECO:0000256" key="4">
    <source>
        <dbReference type="ARBA" id="ARBA00023277"/>
    </source>
</evidence>
<evidence type="ECO:0000313" key="8">
    <source>
        <dbReference type="EMBL" id="MCH7396635.1"/>
    </source>
</evidence>
<dbReference type="CDD" id="cd04084">
    <property type="entry name" value="CBM6_xylanase-like"/>
    <property type="match status" value="1"/>
</dbReference>
<dbReference type="PANTHER" id="PTHR43772">
    <property type="entry name" value="ENDO-1,4-BETA-XYLANASE"/>
    <property type="match status" value="1"/>
</dbReference>
<dbReference type="Proteomes" id="UP001165488">
    <property type="component" value="Unassembled WGS sequence"/>
</dbReference>
<evidence type="ECO:0000259" key="7">
    <source>
        <dbReference type="PROSITE" id="PS51175"/>
    </source>
</evidence>
<evidence type="ECO:0000256" key="5">
    <source>
        <dbReference type="ARBA" id="ARBA00023295"/>
    </source>
</evidence>
<gene>
    <name evidence="8" type="ORF">MM236_01495</name>
</gene>
<feature type="domain" description="CBM6" evidence="7">
    <location>
        <begin position="338"/>
        <end position="464"/>
    </location>
</feature>
<dbReference type="Pfam" id="PF04616">
    <property type="entry name" value="Glyco_hydro_43"/>
    <property type="match status" value="1"/>
</dbReference>
<dbReference type="CDD" id="cd08990">
    <property type="entry name" value="GH43_AXH_like"/>
    <property type="match status" value="1"/>
</dbReference>
<evidence type="ECO:0000256" key="1">
    <source>
        <dbReference type="ARBA" id="ARBA00009865"/>
    </source>
</evidence>
<proteinExistence type="inferred from homology"/>
<name>A0ABS9UJ40_9BACT</name>
<dbReference type="InterPro" id="IPR006710">
    <property type="entry name" value="Glyco_hydro_43"/>
</dbReference>
<dbReference type="InterPro" id="IPR023296">
    <property type="entry name" value="Glyco_hydro_beta-prop_sf"/>
</dbReference>
<protein>
    <submittedName>
        <fullName evidence="8">Family 43 glycosylhydrolase</fullName>
    </submittedName>
</protein>
<evidence type="ECO:0000256" key="6">
    <source>
        <dbReference type="RuleBase" id="RU361187"/>
    </source>
</evidence>
<sequence>MKSLLDIKLGLFKKSLALAILLVLSHETFGQNPLVRDQFTADPTARVMNGKIYVFPSHDIRCEDTQGRPDWFCMEDYHVFSSSNLTDWEDHGMILSQYQVPWVDQESFSMWAPDAIEKDGKFYFYFPSKAKNRTLESDAPGVNGSSFKIGVAVAENPEGPYVPEKLPIANVDGIDPNVFIDHDGQAYLFWSQHHFFGAKLKPNMKELDSEVFTLKDFPDEGLKEGPFVFEREGLYYMVYPHVEKNTERIEYATSDSPLGPYTFQGVVMDESPTGCWTNHPSVAKLDEQWLFFYHHNDYSPNFDKNRSIRADSLFFDAEGKIQKITPTHRGIGISKAEIKIHLDRFSNHSKDGYSIEFLNPASPFDGWKSVFSKNGAWVQYNQVDFGNGKMKKVILNLQSKNNDGSLELRLGNEKGKLIAKEKINGSSDWKEIKVDLNDEVQGVQDLVLVYKGKGNIAVDWMSFN</sequence>
<dbReference type="InterPro" id="IPR005084">
    <property type="entry name" value="CBM6"/>
</dbReference>
<dbReference type="RefSeq" id="WP_241273156.1">
    <property type="nucleotide sequence ID" value="NZ_JAKZGS010000001.1"/>
</dbReference>
<keyword evidence="2" id="KW-0858">Xylan degradation</keyword>
<dbReference type="EMBL" id="JAKZGS010000001">
    <property type="protein sequence ID" value="MCH7396635.1"/>
    <property type="molecule type" value="Genomic_DNA"/>
</dbReference>